<organism evidence="2 3">
    <name type="scientific">Rhodovarius crocodyli</name>
    <dbReference type="NCBI Taxonomy" id="1979269"/>
    <lineage>
        <taxon>Bacteria</taxon>
        <taxon>Pseudomonadati</taxon>
        <taxon>Pseudomonadota</taxon>
        <taxon>Alphaproteobacteria</taxon>
        <taxon>Acetobacterales</taxon>
        <taxon>Roseomonadaceae</taxon>
        <taxon>Rhodovarius</taxon>
    </lineage>
</organism>
<keyword evidence="3" id="KW-1185">Reference proteome</keyword>
<feature type="region of interest" description="Disordered" evidence="1">
    <location>
        <begin position="92"/>
        <end position="117"/>
    </location>
</feature>
<dbReference type="AlphaFoldDB" id="A0A437MED5"/>
<evidence type="ECO:0000256" key="1">
    <source>
        <dbReference type="SAM" id="MobiDB-lite"/>
    </source>
</evidence>
<name>A0A437MED5_9PROT</name>
<comment type="caution">
    <text evidence="2">The sequence shown here is derived from an EMBL/GenBank/DDBJ whole genome shotgun (WGS) entry which is preliminary data.</text>
</comment>
<sequence>MSIRARYEDAVRALRHRAAALLDQGVPVEQVARTLHAERLALASRFKELTPEAERRIVLARTMRAYGNPVGPSIDFLRARGKSWEAIIEGATRPGLNPVGSPSPCDSVPSTPAAPRD</sequence>
<protein>
    <submittedName>
        <fullName evidence="2">Cell wall-binding protein</fullName>
    </submittedName>
</protein>
<evidence type="ECO:0000313" key="3">
    <source>
        <dbReference type="Proteomes" id="UP000282957"/>
    </source>
</evidence>
<dbReference type="Proteomes" id="UP000282957">
    <property type="component" value="Unassembled WGS sequence"/>
</dbReference>
<evidence type="ECO:0000313" key="2">
    <source>
        <dbReference type="EMBL" id="RVT96030.1"/>
    </source>
</evidence>
<gene>
    <name evidence="2" type="ORF">EOD42_12950</name>
</gene>
<accession>A0A437MED5</accession>
<dbReference type="EMBL" id="SACL01000004">
    <property type="protein sequence ID" value="RVT96030.1"/>
    <property type="molecule type" value="Genomic_DNA"/>
</dbReference>
<proteinExistence type="predicted"/>
<dbReference type="OrthoDB" id="6940539at2"/>
<reference evidence="2 3" key="1">
    <citation type="submission" date="2019-01" db="EMBL/GenBank/DDBJ databases">
        <authorList>
            <person name="Chen W.-M."/>
        </authorList>
    </citation>
    <scope>NUCLEOTIDE SEQUENCE [LARGE SCALE GENOMIC DNA]</scope>
    <source>
        <strain evidence="2 3">CCP-6</strain>
    </source>
</reference>